<accession>A0A4C2EGV3</accession>
<evidence type="ECO:0000313" key="3">
    <source>
        <dbReference type="Proteomes" id="UP000304382"/>
    </source>
</evidence>
<evidence type="ECO:0000256" key="1">
    <source>
        <dbReference type="SAM" id="Phobius"/>
    </source>
</evidence>
<evidence type="ECO:0000313" key="2">
    <source>
        <dbReference type="EMBL" id="GCF13572.1"/>
    </source>
</evidence>
<dbReference type="RefSeq" id="WP_137683210.1">
    <property type="nucleotide sequence ID" value="NZ_BIXZ01000002.1"/>
</dbReference>
<dbReference type="EMBL" id="BIXZ01000002">
    <property type="protein sequence ID" value="GCF13572.1"/>
    <property type="molecule type" value="Genomic_DNA"/>
</dbReference>
<dbReference type="Proteomes" id="UP000304382">
    <property type="component" value="Unassembled WGS sequence"/>
</dbReference>
<keyword evidence="1" id="KW-1133">Transmembrane helix</keyword>
<feature type="transmembrane region" description="Helical" evidence="1">
    <location>
        <begin position="12"/>
        <end position="35"/>
    </location>
</feature>
<name>A0A4C2EGV3_9EURY</name>
<dbReference type="AlphaFoldDB" id="A0A4C2EGV3"/>
<protein>
    <submittedName>
        <fullName evidence="2">Uncharacterized protein</fullName>
    </submittedName>
</protein>
<proteinExistence type="predicted"/>
<comment type="caution">
    <text evidence="2">The sequence shown here is derived from an EMBL/GenBank/DDBJ whole genome shotgun (WGS) entry which is preliminary data.</text>
</comment>
<keyword evidence="3" id="KW-1185">Reference proteome</keyword>
<reference evidence="2 3" key="1">
    <citation type="submission" date="2019-02" db="EMBL/GenBank/DDBJ databases">
        <title>Haloarcula mannanilyticum sp. nov., a mannan degrading haloarchaeon isolated from commercial salt.</title>
        <authorList>
            <person name="Enomoto S."/>
            <person name="Shimane Y."/>
            <person name="Kamekura M."/>
            <person name="Ito T."/>
            <person name="Moriya O."/>
            <person name="Ihara K."/>
            <person name="Takahashi-Ando N."/>
            <person name="Fukushima Y."/>
            <person name="Yoshida Y."/>
            <person name="Usama R."/>
            <person name="Takai K."/>
            <person name="Minegishi H."/>
        </authorList>
    </citation>
    <scope>NUCLEOTIDE SEQUENCE [LARGE SCALE GENOMIC DNA]</scope>
    <source>
        <strain evidence="2 3">MD130-1</strain>
    </source>
</reference>
<keyword evidence="1" id="KW-0812">Transmembrane</keyword>
<gene>
    <name evidence="2" type="ORF">Harman_15070</name>
</gene>
<organism evidence="2 3">
    <name type="scientific">Haloarcula mannanilytica</name>
    <dbReference type="NCBI Taxonomy" id="2509225"/>
    <lineage>
        <taxon>Archaea</taxon>
        <taxon>Methanobacteriati</taxon>
        <taxon>Methanobacteriota</taxon>
        <taxon>Stenosarchaea group</taxon>
        <taxon>Halobacteria</taxon>
        <taxon>Halobacteriales</taxon>
        <taxon>Haloarculaceae</taxon>
        <taxon>Haloarcula</taxon>
    </lineage>
</organism>
<sequence length="74" mass="8220">MDLTGTERRLLWTGTALAGVVHLLVPGLLLSTAQLGYRWALAVEFEPTTESRRRVRLLGVAFLGFAAVLKRIRN</sequence>
<keyword evidence="1" id="KW-0472">Membrane</keyword>